<keyword evidence="3" id="KW-0732">Signal</keyword>
<keyword evidence="1" id="KW-0175">Coiled coil</keyword>
<evidence type="ECO:0000313" key="4">
    <source>
        <dbReference type="EMBL" id="MFC6884105.1"/>
    </source>
</evidence>
<feature type="region of interest" description="Disordered" evidence="2">
    <location>
        <begin position="301"/>
        <end position="326"/>
    </location>
</feature>
<dbReference type="EMBL" id="JBHSXS010000024">
    <property type="protein sequence ID" value="MFC6884105.1"/>
    <property type="molecule type" value="Genomic_DNA"/>
</dbReference>
<comment type="caution">
    <text evidence="4">The sequence shown here is derived from an EMBL/GenBank/DDBJ whole genome shotgun (WGS) entry which is preliminary data.</text>
</comment>
<feature type="chain" id="PRO_5047501341" description="Secreted protein" evidence="3">
    <location>
        <begin position="33"/>
        <end position="484"/>
    </location>
</feature>
<evidence type="ECO:0000256" key="1">
    <source>
        <dbReference type="SAM" id="Coils"/>
    </source>
</evidence>
<gene>
    <name evidence="4" type="ORF">ACFQKB_30395</name>
</gene>
<evidence type="ECO:0008006" key="6">
    <source>
        <dbReference type="Google" id="ProtNLM"/>
    </source>
</evidence>
<sequence>MKRHPKVLARVWLSALVAGGALTAVTALPAEAAGPSAAAVPAADPARAAETPAPTLDDYYMRQANNLEDLTARVKELDAQLPKLGVKNILAQAPRKGTTADGKACNGKALDGTSTQRPDIDFSFCWDSPDSAASGNYEWTPQGVTTVADAQADKEWNGTKPFIASWYNCEHKNGAEDCTDNKKGARISFVDPNTGKYAHVLLAYPFKNDSGNATYMSLRTQQNAEGKSLHVGGMAWYGNYLYVADTGRGLRVFDMRYIFDLKSAGDKGNTTDKKQIGRQDGIFYGHGYRYVMPEVGAFTNNAPRPGTEKERCKNTGSPTTSYVSLDRSGTDHLITGEWCGGQTPPDGHTGGRVAAWEMDGDTGKPKLNATCQSNLPGHPMIPCMHADAAYAIPEGVGNIQGAARYDGTWYLSQSRGSSEAGALLTAVPPPEGATGVLRTVAPGHYAGIGPEDLSYWPGSDANRSGLWTLTEHWGKRMVYVTPKP</sequence>
<keyword evidence="5" id="KW-1185">Reference proteome</keyword>
<feature type="compositionally biased region" description="Polar residues" evidence="2">
    <location>
        <begin position="314"/>
        <end position="323"/>
    </location>
</feature>
<feature type="coiled-coil region" evidence="1">
    <location>
        <begin position="60"/>
        <end position="87"/>
    </location>
</feature>
<protein>
    <recommendedName>
        <fullName evidence="6">Secreted protein</fullName>
    </recommendedName>
</protein>
<evidence type="ECO:0000313" key="5">
    <source>
        <dbReference type="Proteomes" id="UP001596380"/>
    </source>
</evidence>
<evidence type="ECO:0000256" key="2">
    <source>
        <dbReference type="SAM" id="MobiDB-lite"/>
    </source>
</evidence>
<reference evidence="5" key="1">
    <citation type="journal article" date="2019" name="Int. J. Syst. Evol. Microbiol.">
        <title>The Global Catalogue of Microorganisms (GCM) 10K type strain sequencing project: providing services to taxonomists for standard genome sequencing and annotation.</title>
        <authorList>
            <consortium name="The Broad Institute Genomics Platform"/>
            <consortium name="The Broad Institute Genome Sequencing Center for Infectious Disease"/>
            <person name="Wu L."/>
            <person name="Ma J."/>
        </authorList>
    </citation>
    <scope>NUCLEOTIDE SEQUENCE [LARGE SCALE GENOMIC DNA]</scope>
    <source>
        <strain evidence="5">JCM 3369</strain>
    </source>
</reference>
<feature type="signal peptide" evidence="3">
    <location>
        <begin position="1"/>
        <end position="32"/>
    </location>
</feature>
<evidence type="ECO:0000256" key="3">
    <source>
        <dbReference type="SAM" id="SignalP"/>
    </source>
</evidence>
<accession>A0ABW2CUV7</accession>
<name>A0ABW2CUV7_9ACTN</name>
<dbReference type="Proteomes" id="UP001596380">
    <property type="component" value="Unassembled WGS sequence"/>
</dbReference>
<proteinExistence type="predicted"/>
<organism evidence="4 5">
    <name type="scientific">Actinomadura yumaensis</name>
    <dbReference type="NCBI Taxonomy" id="111807"/>
    <lineage>
        <taxon>Bacteria</taxon>
        <taxon>Bacillati</taxon>
        <taxon>Actinomycetota</taxon>
        <taxon>Actinomycetes</taxon>
        <taxon>Streptosporangiales</taxon>
        <taxon>Thermomonosporaceae</taxon>
        <taxon>Actinomadura</taxon>
    </lineage>
</organism>
<dbReference type="RefSeq" id="WP_160822070.1">
    <property type="nucleotide sequence ID" value="NZ_JBHSXS010000024.1"/>
</dbReference>